<evidence type="ECO:0000313" key="10">
    <source>
        <dbReference type="Proteomes" id="UP000183788"/>
    </source>
</evidence>
<dbReference type="InterPro" id="IPR011251">
    <property type="entry name" value="Luciferase-like_dom"/>
</dbReference>
<dbReference type="Pfam" id="PF00501">
    <property type="entry name" value="AMP-binding"/>
    <property type="match status" value="6"/>
</dbReference>
<dbReference type="CDD" id="cd19543">
    <property type="entry name" value="DCL_NRPS"/>
    <property type="match status" value="3"/>
</dbReference>
<dbReference type="CDD" id="cd19534">
    <property type="entry name" value="E_NRPS"/>
    <property type="match status" value="3"/>
</dbReference>
<dbReference type="PANTHER" id="PTHR45527">
    <property type="entry name" value="NONRIBOSOMAL PEPTIDE SYNTHETASE"/>
    <property type="match status" value="1"/>
</dbReference>
<dbReference type="Gene3D" id="3.40.50.980">
    <property type="match status" value="8"/>
</dbReference>
<evidence type="ECO:0000259" key="7">
    <source>
        <dbReference type="PROSITE" id="PS50075"/>
    </source>
</evidence>
<dbReference type="Gene3D" id="3.40.50.12780">
    <property type="entry name" value="N-terminal domain of ligase-like"/>
    <property type="match status" value="2"/>
</dbReference>
<dbReference type="SUPFAM" id="SSF51679">
    <property type="entry name" value="Bacterial luciferase-like"/>
    <property type="match status" value="1"/>
</dbReference>
<evidence type="ECO:0000256" key="4">
    <source>
        <dbReference type="ARBA" id="ARBA00022553"/>
    </source>
</evidence>
<comment type="similarity">
    <text evidence="2">Belongs to the ATP-dependent AMP-binding enzyme family.</text>
</comment>
<dbReference type="InterPro" id="IPR036661">
    <property type="entry name" value="Luciferase-like_sf"/>
</dbReference>
<dbReference type="PROSITE" id="PS00455">
    <property type="entry name" value="AMP_BINDING"/>
    <property type="match status" value="5"/>
</dbReference>
<keyword evidence="11" id="KW-1185">Reference proteome</keyword>
<dbReference type="RefSeq" id="WP_072361445.1">
    <property type="nucleotide sequence ID" value="NZ_CP139972.1"/>
</dbReference>
<dbReference type="InterPro" id="IPR010060">
    <property type="entry name" value="NRPS_synth"/>
</dbReference>
<keyword evidence="4" id="KW-0597">Phosphoprotein</keyword>
<dbReference type="Proteomes" id="UP001326715">
    <property type="component" value="Chromosome"/>
</dbReference>
<evidence type="ECO:0000313" key="9">
    <source>
        <dbReference type="EMBL" id="WQG89298.1"/>
    </source>
</evidence>
<dbReference type="EMBL" id="FPIZ01000008">
    <property type="protein sequence ID" value="SFW61345.1"/>
    <property type="molecule type" value="Genomic_DNA"/>
</dbReference>
<dbReference type="EMBL" id="CP140154">
    <property type="protein sequence ID" value="WQG89298.1"/>
    <property type="molecule type" value="Genomic_DNA"/>
</dbReference>
<dbReference type="GO" id="GO:0005829">
    <property type="term" value="C:cytosol"/>
    <property type="evidence" value="ECO:0007669"/>
    <property type="project" value="TreeGrafter"/>
</dbReference>
<dbReference type="InterPro" id="IPR000873">
    <property type="entry name" value="AMP-dep_synth/lig_dom"/>
</dbReference>
<dbReference type="InterPro" id="IPR045851">
    <property type="entry name" value="AMP-bd_C_sf"/>
</dbReference>
<dbReference type="NCBIfam" id="TIGR04020">
    <property type="entry name" value="seco_metab_LLM"/>
    <property type="match status" value="1"/>
</dbReference>
<dbReference type="Pfam" id="PF00668">
    <property type="entry name" value="Condensation"/>
    <property type="match status" value="8"/>
</dbReference>
<evidence type="ECO:0000256" key="2">
    <source>
        <dbReference type="ARBA" id="ARBA00006432"/>
    </source>
</evidence>
<dbReference type="GO" id="GO:0016705">
    <property type="term" value="F:oxidoreductase activity, acting on paired donors, with incorporation or reduction of molecular oxygen"/>
    <property type="evidence" value="ECO:0007669"/>
    <property type="project" value="InterPro"/>
</dbReference>
<name>A0A1K1QNU8_9BACT</name>
<dbReference type="SUPFAM" id="SSF52777">
    <property type="entry name" value="CoA-dependent acyltransferases"/>
    <property type="match status" value="17"/>
</dbReference>
<dbReference type="FunFam" id="2.30.38.10:FF:000001">
    <property type="entry name" value="Non-ribosomal peptide synthetase PvdI"/>
    <property type="match status" value="4"/>
</dbReference>
<evidence type="ECO:0000256" key="5">
    <source>
        <dbReference type="ARBA" id="ARBA00022737"/>
    </source>
</evidence>
<comment type="cofactor">
    <cofactor evidence="1">
        <name>pantetheine 4'-phosphate</name>
        <dbReference type="ChEBI" id="CHEBI:47942"/>
    </cofactor>
</comment>
<dbReference type="Pfam" id="PF00550">
    <property type="entry name" value="PP-binding"/>
    <property type="match status" value="5"/>
</dbReference>
<accession>A0A1K1QNU8</accession>
<feature type="compositionally biased region" description="Basic and acidic residues" evidence="6">
    <location>
        <begin position="7203"/>
        <end position="7216"/>
    </location>
</feature>
<dbReference type="SUPFAM" id="SSF47336">
    <property type="entry name" value="ACP-like"/>
    <property type="match status" value="5"/>
</dbReference>
<dbReference type="FunFam" id="3.40.50.12780:FF:000012">
    <property type="entry name" value="Non-ribosomal peptide synthetase"/>
    <property type="match status" value="2"/>
</dbReference>
<dbReference type="InterPro" id="IPR023213">
    <property type="entry name" value="CAT-like_dom_sf"/>
</dbReference>
<dbReference type="Proteomes" id="UP000183788">
    <property type="component" value="Unassembled WGS sequence"/>
</dbReference>
<dbReference type="InterPro" id="IPR010071">
    <property type="entry name" value="AA_adenyl_dom"/>
</dbReference>
<dbReference type="PROSITE" id="PS00012">
    <property type="entry name" value="PHOSPHOPANTETHEINE"/>
    <property type="match status" value="3"/>
</dbReference>
<dbReference type="InterPro" id="IPR020845">
    <property type="entry name" value="AMP-binding_CS"/>
</dbReference>
<dbReference type="FunFam" id="1.10.1200.10:FF:000005">
    <property type="entry name" value="Nonribosomal peptide synthetase 1"/>
    <property type="match status" value="4"/>
</dbReference>
<dbReference type="GO" id="GO:0043041">
    <property type="term" value="P:amino acid activation for nonribosomal peptide biosynthetic process"/>
    <property type="evidence" value="ECO:0007669"/>
    <property type="project" value="TreeGrafter"/>
</dbReference>
<dbReference type="Gene3D" id="2.30.38.10">
    <property type="entry name" value="Luciferase, Domain 3"/>
    <property type="match status" value="4"/>
</dbReference>
<proteinExistence type="inferred from homology"/>
<dbReference type="NCBIfam" id="NF004282">
    <property type="entry name" value="PRK05691.1"/>
    <property type="match status" value="6"/>
</dbReference>
<sequence>MINDIQHKLLEDYWKSKIKDKEVLSSEGEALLATERLLISTQQLSYFRKITREQPLAEYAVFLTLYILLLKRYFRDFEGTIFSADSFAGELNGSTHPVLFTCHTAGANSFKEALSIVSSELMEVRQYAEYDPILLHRKLGEKRFDQLTPFGISGPVVGKLSSPAIHFELRIEKMQQGDIAIGIQYSPRFADKHIAEGVLNNYRRWLTGMDAYVNTHPGQLPILTNAAREQVLQEFNNTARSYPEEATIVSLFEEQVRSHPDEIALMQGDTVLTYGELNKKANQFAHYLVNHYKLGADDVIGILLPKSAKALVAILAVLKTGAAYLPIDMQYPEERIRYIIKDSQLKLMVAETAAIQEGNIECVMMDGWEVSDGSDSDLQLPVSPGDLAYVIYTSGSTGVPKGVMVEHRSNVNMSLEQIRQFGISAADRVVWFASVSFDASVSEIMMALYSGACLLIPPGEMLKDPALFGSYLRTSAATVVTFPPSYLDLVSDEDLAGIRCVIEAGEAAHVQRSAAIAQRIACYNAYGPTECAVCTSIYKVTEGDSDRLSIPIGKPIANLSVYILDEQLQPLPVGVCGNIYVAGVGVARGYIHNPALTAEKFVWDPFVSGSRMYDTGDLGKWLPDGNIEFLGRRDEQVKIRGYRIEPGEIETALLRGFHAIQQSVVVAGKVNNAPVLIAYYVASAPIDKASLRLTLLSTLPEYMIPAFFVHLPALPLTPNGKVNKKALPAVRAGGIREGYVAPSDEQSKKLLKIWQDVLGTQEIGVTDDLFEWGGNSITATRIAAAIRSELLVDLPLKHLFTHATVAALSTLISNQDKAASLSKITAQHRKDRLPLSFSQERLWLIHRIEGSSHYHIPVVVKLEGELDWKVLSAAFSGVVNRHEVLRSVIEEKDGVVYQRILEEGQYPLELIEDNSTNLNGIIYEFASRPFDLSGEHLLRTRLIRRSSHEHILVMVMHHIIADGWSMPLLVNELIELYQSAKEQRPAILPALSVQYADYAIWQRHHLQGELLDRKLSYWKNKLAGITSLELPTDFSRPAAKSVKGNTLHFTIPNELKTQLEALSKREGVTLFMTLLAAFKVLLYRYSGQEDISVGVPVANRDRQEIESLIGFFVNTVILRSDLGDNPVFKSLLARVKDTTLEAYEHQDTPFEKVVDAVGALRELNRTALFQVLFVLQNNAGVSQSNIGDVHFSTIPFELGTSRFDLSCSMTETAEGLSVDIQYRPDLFRKDTIERMHSHYAALLSAVVIDPWQRIGALAMLDPKEEQQLISQYNDVLVTYPASGTIVDLFDAKAIEVPEATAVVFEGKTLTYAEIRSQSDRLARHLITQGVGKDSLVLLCMGESMEMTITAILGILKAGAAYVPLDPDYPQERIDYIIADTSASMAVTDSIGQALLHGKPLTTILVDQALPEPKKTPLPAIEADQLIYVIYTSGSTGTPKGVMITHQNIMDYVHGLLENTDLGESRSFGLMSTIATDLGNTVLYPAMATGGALHLFRKDTLTSPPLLHTYFHTHAIDCIKIVPSYWKSLELNGRILLPARMIIFGGEALPAGILKSIYAAAPDIKIVNHYGPTETTIGKLLHKVDPHGAYEIVPIGKPFSDTKIFIVDRNGALCPVGVPGELLIGGAGVAKGYLNRDALTREQFIINPFDKDTNRKLYKTGDWVRRRADGNIEFLGRVDDQVKIRGYRVEPGEITAVLNSCPLLDQGIVVAREDAGGHKRLIAFIVAVGRYDREGILAYLKQRLPDYMVPSLLVELSALPLTSNGKVDKKALPDPDLSVLVSNEYEAPGNEIEEQLVMIWQELLHAKRIGIHDNFFELGGDSIISIQVVSRASRYGLTLHPRDIFECQTIATLAAKAKEEQEEVSAEQGMLTGEAALLPIQRWFLELDYDHRSHYNQSQLLSIEKAITITQLSHVWKALILQHDALRFAYERSADDWIQRYSDRLSALEEMELTGSITALCDDYQSSLDIEKGLLIKGVLIKTSSSERYNRLLLVIHHLAVDGVSWRILLEQFQTALKMVVAGDAIHLGKKSTSYRQWAYALKAYAVSPIVTSQLAYWKEVISHYTPLPVDRAGNNTAATRVHHTVQLDKDLTRSLLLEVNNAYNTEINDILLSALSKTLFAWTGSSKVLIGLEGHGREFVNGKMDTSNTVGWFTSLYPLLLNTEDLATPADHIRSIKEQLRHVPQKGIGYGLLRYLHPENHLSEGQWDIVFNYLGQADNVVSPDTWIHSATETTGSNIGSSFPFSRKLDINSIIRDGVLTLHWNYSHEQYDAQTITKLSASFIHHLSELIAHCRELGEREHTPSDYGLVPEVGYKELSLFLNKLGRDTISDIYRLSPLQQGMLFHYLYDKDGKAYVEQLKMDFPQGIDLNAFAAAWEDLLTHHTILRSGFFADSLSIPVQVVFNKVNLPFEVLDYSYLSEEEQETHLTAFLAADLQRGFNFQEPPLMRITLIRLSEQLYKMVWTHYHIILDGWSNTSLIAFFQQAYAAYSRGRTPQSRPKDQYGDYIRYIAGTDHHAAMSFWKNYMSNLEQKTLLPFAANVSDHQRNKGGAAVKHEQLLFGPVLTKQVREYCQQHQITVNTFVQGIWSLLLSRYTGNNDVVFGVVVSGRPSDLAASERRVGLYINNLPLRSRIAEDELFVDWVRSLQKEHTEARRYQYTSLNEIQRWVGLNGEPFDTILVFENYPKMDTEEAPLLSIGKIELEERTNYLLTVTAVDQEPGLRFDLGYNSALLDKAYVEMIRGHIEVIVPQLLRVRDIKISDVSILTDKERQQLLTDFNNTLQSYPQDITVVTLFEEQVERNGEQPALVYGEHTITFRELDVRANQVAHYLRAKGVKQEALVAVCMDQSIDMMVSIWGIMKAGAAYVPLDPAYPLERIAYMMEDTRAAAVITTENYAHLFDEERAVVLDKEWSKIEQGPLAAPYRQISIHHLAYVIYTSGSTGQPKGVAITHQSLNNYIAHAIAAYSVEGAHAGSYIHLPPTFDAAITAFYVPLLVGKYAVIADRKGLDAFADPNLVRYAPYDFIKLTPSHMTILGNSVEEAQLKGLTYKYVLGGEALHLKDVEFLSDKGISVDIINEYGPTEATVGCSVYTFNTGDQLIPTDAGISIGRPIPNTSLYILDVSGRPVPVGVSGELYIGGVGLATGYLHRPQLTSEKFITNPFGEGRLYRTGDVARWLTDGNIEYLGRMDDQVKIRGYRIELGEVTAVLNNCSLLDQGIVIAREDGNGHKRLIAYVVAAGRYDRNGMLDYLKAHLPDYMVPSLLVELSGLPLTSNGKIDKKALPDPDVSALASNEYVGPRNATEERLVTIWQELLHAKRIGIYDNFFELGGDSIISIQVVSRASRYGLTLHPRDIFESQTIAVLSAKLQQEQVSTAAEQGELSGTAELLPIQQWFLEQEYDSRSHYNQSQLLSIDKAITFSQLSQVFKALVLQHDALRFSYQQIGAHWMQRYSDTLPVLEEVVLKENITDICTRYQSSLDVVKGQLIKGVLINTPSSERHNRLLLVVHHLAVDGVSWRILLEQFQTALSMVLVGDAINLGRKSSSYRQWGDALKAYAVSPHITGQLSYWEDVIAHYTPLPVDRSGHNTAATRVHHSLQLDRELTRSLLLEVNTAYNTDINDLLLSALAKTLCAWTGESKLLVGIEGHGREYISHELDTSKTVGWFTSLYPLLLDAGDIATPGDQIRSIKEQLRNVPQKGLGYGLLRYLHPEKSLSAGQWDVVFNYLGQTDNVLEDDALLEAATEDMGAVSGAGWPFGSKLDISGVISDGLLNMRWSYSHEQYNAQTIAGLSASFIDNLRELIVHCRELSEKEHTPSDYGLVPEVGYKELSLFLDTQGRDQISDIFRISPLQKGMLFHYLYDKSTSYLEQVLLDFPAGIDIAAFTDSWSYILHQHTALRAAFIVDVLSIPVQVIHKQVEMPFALLDYSHLNKEEQDAALSSFLESDFRQGFDLQAPPLMRITLIRLNSKLYRMVWTRYHIVLDGWSNSVLIGEFLQAYTALVKGNKPAVREEDNYGDYIRYIAGIDHHAAAHFWKNRMAGFSKSLLPFAGNIQDHERNKGDGKVRHEFLRISPALTEDLKQYCQGQQITMNTLIQGVWSLLLGRYTGSRDIGFGVVVSGRPEDLPHAEERVGLFINNLPLRVSIEPDQTVGSWLRKLQNDHTDTRRYQYVSLNDIQHWTDLKGDLFDSVLVFDNYPKAKYKAEEQLLKAEGLHLKERRNYLLSLSVSLREQLVIDFAYNSDLLQSVYARMIKGHFEQVFNHLLNVGEERVADIKILTSAEEEGLLVEFNDTTTEYPSDKTIVDVFEEQVGKTPDQTALIYKGEALTYQELNERADRLAHYLRTVYALQADDLVGIMMDRSIWSVVAILGVLKAGAAYVPIDITYPLDRKSYIINDTGLKVLIIESSSMFDTMDLQVSILPVDLQFDDFEKKDVYKRDYEIKPTDLAYVIYTSGSTGLPKGVMIEHTSNVNMSLDQIRKFGVTANDRVLQFASLSFDASVSEIFMAFYCGATLVLIPEAVIADANSFLTYIKEHSISVITFPPVYLQTLDRRKMPALRAIITAGEAAIVADALYYAGIGGYYNAYGPTECAVCVSTYAVDKHADIRNQIPVGKPLANMKVFIVDAHMQLVPIGVEGHLYVSGAGLARGYLHRPALTAEKFIANPFGEGRLYKTGDVARWLPDGNIEFLGRVDDQVKIRGYRIELGEVNVVLNSCPLLDQGIVIAREDGGGHKRLIAYIVATGRYDREAIQAYLKQRLPDYMVPALLMELSALPVTTNGKIDKKALPDPEVSVLTSNEYEAPRNETEERLATIWQELLHTKRIGIHDNFFELGGDSIISIQVVSRASRYGLTLHPQDLFEGQTIAVLAAKLQEEQTNNAAEQGVLTGEAALLPIQQWFLDQDYDSRSHYNQSQLLSIDKEISIIQLSHVLKALVSQHDALRFRYEQLADAWVQRYSDTQPEMEEVVLAGSITDVCDIYQRSLDIEKGYLIKGVLINTPSSERHNRLLLVIHHLAVDGVSWRILLEQFHAALKMVLAGDAIHLGKKSTSYRQWADALKAYAVSPIVTSQLAYWEEVISHYTPLPVDRAGNNTAATRVHHTVQLDRDLTRSLLLEVNSAYNTEINDILLSALSMTLSTWTGSSKVLLGMEGHGREYISHDLDTSKTVGWFTSLYPILLDTGDIATGADQIRSIKEQLRHVPQKGLGYGLLRYLHPDKRLSGGRWDIVFNYLGQTDNVLEDDTLLGGAQEHMGDTTGAGWPYTTKLDISGIISEGMLTVRWSYSHEQYDTQTIASLSAAFIDHLGALIGHCRDLGERERTPSDYGLAPEVGYKELSRFLDAKGRDKISDLYRLSPLQKGILFHHLYDEDGKAYMEQLRVDFPEGIDLVAFRAAWEDLLKHHTILRSGFFADALSIPVQCVFKEVSLPFEVLDYSYLSTEEQEAHLTAFLAADLQRGFNFQEAPLMRITLIRLSERLYKMVWTHYHIILDGWSNASLIASFQQAYAAYSRGGAPVGKTIDHYGDYIRYITRTDHYAAMSFWKTYMSDISNKTLLPFVSNISDHHRNKGGAAVKHEQLLLAPVLTEQVRSYCQQHQITVNTFVQGIWSILLSKYTGSSDVVFGVVVSGRPSDLPESERRVGLYINNLPLRSRIAGDELLIDWLRSLQKGHTEARRYQYSSLNEIQQWIGLHGEPFDTIVVFENYPKMESPEAARLLPAANIQLEERTNYLMTLTAVDQEEGLRFDFGYNSELLAPYYSGMIKGHFESTLLELLKAADKPMSMISILARDEQQQLITAFNDTAVDYAREMTIVDLFEAQVEKTPDHIALVFEGKSLTYKELNEKANQLAWHLKEKGVKERDMVAICIDRSLDMMIGLLGILKSGGAYIPLDPTYPVDRLIYMLGDSEAEYLLVNNDTQHILPADQVKHTLNLDEQALQQLLAGKPGSDIRLHWKEQPLAYVIYTSGSTGRPKGVMIHHRNVTNFFVGLDIKFGKSEKQETWLAVTSISFDISVLELFWTLTNGKKVVILPDRPVPMTERTVMDFSLFYFAAQEEITAGNKYRLLLEGAKFADNNGLEAVWIPERHFHSFGDQFPNPSVAAAAVAALTNNIRIRSGSVVLPLHDPIRVAEEWSMVDNLSNGRVELSVASGWHPNDFVFMPEDYKTRHQKMKDKLVTLHQLWNGETVLRKNGAGNDFAVTIHPKPVQSSLPIWLTAAGNPETFKYAGSIGANVLTHLLGQSIEDLGDKISQYRAALAANGFDPEQGRVAVMLHTFVGDDLQVIKETVKEPFKNYLRHSIDLLKPVVDQAGLDPETDLEVILEMGFQRYFYSSGLFGTPETCLSRIRELHAAGVNEVACLIDFGIDVDITLAHLPFLKKLQDLIKQLEVQKKLLAKRLEKKWAPEELMQEHGVTHMQCTPSFARELVTTTEGQLALQQMEAVLVGGEALPVSLTRELFRYMNGSIFNMYGPTETTIWSTIKQIIDPDKVTIGTPIANTQIYILDTLGHLTPVGVAGELCIGGEGVAVGYLKRPGLTAEKFFDNPYRPGEKVYRTGDLARWLPDGEIECLGRIDDQVKISGHRIEMGEIETIMKEFPHIHECVVVKKEDANNNKRLVGYVVPGPAYNKQELQEYMRSRLPAYMIPSFLLTLEKLPLTPNGKIDKKALPDPADPTLYEGHYEAPANETEEQLANIWATLLKMKKVSIRDNFFDLGGNSFMAIQIITLIGNTLKVKISIKDLFEHPTIEALARLIDAQERKFENSLLLAPVSDSYPLTEIQKAYWLASQQDNVSVSYNTTLGWNVKAAIDLDKIASAYTLLLDRHEILRYIIDYDEKGELRFYLQDPAQTAEGFIFLDMVNEPVDEKGAIRLFDEENKFLFDFRKGPLMRIKIIRNTPAEYFIFFNTHHIISDPFSLQIIFNDLLLSYHYLQQGRSGVLQPVPKFSFKDYSWSQATQAREEDQLKSENFWKTYLSGRQLGVRLPGARSLPAASNQAGVVKLVINEAGWVNTMRTYNRERQGTMFVMLLSLVKTLIYLETGQQDLSFGCPVNSRNNHELSNIVGLFLNTIIVRTIVAADPGFDTIYEIVKDATVSALAHSEYPYLKLAVLEGAETGKGGGEFNIGFNLNPKVPTRNINYPGFDFKPLQKEERYVKADIWFDITELEDAVSFEVSYRKEVFEESYISTLLDKLKYLIGHCLADSQLSLSSIQSLVAADEKQAKDSRMKHQRESNIKKLKKHL</sequence>
<dbReference type="InterPro" id="IPR001242">
    <property type="entry name" value="Condensation_dom"/>
</dbReference>
<feature type="domain" description="Carrier" evidence="7">
    <location>
        <begin position="1786"/>
        <end position="1860"/>
    </location>
</feature>
<dbReference type="GO" id="GO:0044550">
    <property type="term" value="P:secondary metabolite biosynthetic process"/>
    <property type="evidence" value="ECO:0007669"/>
    <property type="project" value="UniProtKB-ARBA"/>
</dbReference>
<dbReference type="Gene3D" id="3.20.20.30">
    <property type="entry name" value="Luciferase-like domain"/>
    <property type="match status" value="1"/>
</dbReference>
<dbReference type="NCBIfam" id="TIGR01733">
    <property type="entry name" value="AA-adenyl-dom"/>
    <property type="match status" value="4"/>
</dbReference>
<dbReference type="Gene3D" id="1.10.1200.10">
    <property type="entry name" value="ACP-like"/>
    <property type="match status" value="5"/>
</dbReference>
<keyword evidence="8" id="KW-0503">Monooxygenase</keyword>
<dbReference type="Gene3D" id="3.30.559.10">
    <property type="entry name" value="Chloramphenicol acetyltransferase-like domain"/>
    <property type="match status" value="8"/>
</dbReference>
<organism evidence="8 10">
    <name type="scientific">Chitinophaga sancti</name>
    <dbReference type="NCBI Taxonomy" id="1004"/>
    <lineage>
        <taxon>Bacteria</taxon>
        <taxon>Pseudomonadati</taxon>
        <taxon>Bacteroidota</taxon>
        <taxon>Chitinophagia</taxon>
        <taxon>Chitinophagales</taxon>
        <taxon>Chitinophagaceae</taxon>
        <taxon>Chitinophaga</taxon>
    </lineage>
</organism>
<dbReference type="InterPro" id="IPR042099">
    <property type="entry name" value="ANL_N_sf"/>
</dbReference>
<feature type="domain" description="Carrier" evidence="7">
    <location>
        <begin position="4796"/>
        <end position="4870"/>
    </location>
</feature>
<dbReference type="CDD" id="cd05930">
    <property type="entry name" value="A_NRPS"/>
    <property type="match status" value="5"/>
</dbReference>
<keyword evidence="3" id="KW-0596">Phosphopantetheine</keyword>
<dbReference type="STRING" id="1004.SAMN05661012_02957"/>
<dbReference type="Gene3D" id="3.30.559.30">
    <property type="entry name" value="Nonribosomal peptide synthetase, condensation domain"/>
    <property type="match status" value="9"/>
</dbReference>
<dbReference type="NCBIfam" id="TIGR01720">
    <property type="entry name" value="NRPS-para261"/>
    <property type="match status" value="3"/>
</dbReference>
<feature type="domain" description="Carrier" evidence="7">
    <location>
        <begin position="6667"/>
        <end position="6742"/>
    </location>
</feature>
<dbReference type="Pfam" id="PF13193">
    <property type="entry name" value="AMP-binding_C"/>
    <property type="match status" value="2"/>
</dbReference>
<gene>
    <name evidence="8" type="ORF">SAMN05661012_02957</name>
    <name evidence="9" type="ORF">SR876_30675</name>
</gene>
<evidence type="ECO:0000256" key="6">
    <source>
        <dbReference type="SAM" id="MobiDB-lite"/>
    </source>
</evidence>
<dbReference type="FunFam" id="3.40.50.980:FF:000001">
    <property type="entry name" value="Non-ribosomal peptide synthetase"/>
    <property type="match status" value="5"/>
</dbReference>
<dbReference type="PANTHER" id="PTHR45527:SF1">
    <property type="entry name" value="FATTY ACID SYNTHASE"/>
    <property type="match status" value="1"/>
</dbReference>
<reference evidence="8 10" key="1">
    <citation type="submission" date="2016-11" db="EMBL/GenBank/DDBJ databases">
        <authorList>
            <person name="Jaros S."/>
            <person name="Januszkiewicz K."/>
            <person name="Wedrychowicz H."/>
        </authorList>
    </citation>
    <scope>NUCLEOTIDE SEQUENCE [LARGE SCALE GENOMIC DNA]</scope>
    <source>
        <strain evidence="8 10">DSM 784</strain>
    </source>
</reference>
<keyword evidence="8" id="KW-0560">Oxidoreductase</keyword>
<dbReference type="InterPro" id="IPR009081">
    <property type="entry name" value="PP-bd_ACP"/>
</dbReference>
<evidence type="ECO:0000256" key="1">
    <source>
        <dbReference type="ARBA" id="ARBA00001957"/>
    </source>
</evidence>
<dbReference type="FunFam" id="3.30.559.30:FF:000001">
    <property type="entry name" value="Non-ribosomal peptide synthetase"/>
    <property type="match status" value="1"/>
</dbReference>
<dbReference type="Pfam" id="PF00296">
    <property type="entry name" value="Bac_luciferase"/>
    <property type="match status" value="1"/>
</dbReference>
<dbReference type="PROSITE" id="PS50075">
    <property type="entry name" value="CARRIER"/>
    <property type="match status" value="5"/>
</dbReference>
<dbReference type="SMART" id="SM00823">
    <property type="entry name" value="PKS_PP"/>
    <property type="match status" value="5"/>
</dbReference>
<protein>
    <submittedName>
        <fullName evidence="8">Non-ribosomal peptide synthase domain TIGR01720/amino acid adenylation domain-containing protein/natural product biosynthesis luciferase-like monooxygenase domain-containing protein</fullName>
    </submittedName>
    <submittedName>
        <fullName evidence="9">Non-ribosomal peptide synthetase</fullName>
    </submittedName>
</protein>
<dbReference type="SUPFAM" id="SSF56801">
    <property type="entry name" value="Acetyl-CoA synthetase-like"/>
    <property type="match status" value="6"/>
</dbReference>
<dbReference type="GO" id="GO:0031177">
    <property type="term" value="F:phosphopantetheine binding"/>
    <property type="evidence" value="ECO:0007669"/>
    <property type="project" value="InterPro"/>
</dbReference>
<dbReference type="InterPro" id="IPR025110">
    <property type="entry name" value="AMP-bd_C"/>
</dbReference>
<keyword evidence="5" id="KW-0677">Repeat</keyword>
<feature type="domain" description="Carrier" evidence="7">
    <location>
        <begin position="741"/>
        <end position="816"/>
    </location>
</feature>
<evidence type="ECO:0000313" key="11">
    <source>
        <dbReference type="Proteomes" id="UP001326715"/>
    </source>
</evidence>
<dbReference type="FunFam" id="3.30.300.30:FF:000010">
    <property type="entry name" value="Enterobactin synthetase component F"/>
    <property type="match status" value="3"/>
</dbReference>
<dbReference type="CDD" id="cd19531">
    <property type="entry name" value="LCL_NRPS-like"/>
    <property type="match status" value="1"/>
</dbReference>
<dbReference type="OrthoDB" id="5298966at2"/>
<dbReference type="Gene3D" id="3.30.300.30">
    <property type="match status" value="5"/>
</dbReference>
<dbReference type="InterPro" id="IPR036736">
    <property type="entry name" value="ACP-like_sf"/>
</dbReference>
<dbReference type="InterPro" id="IPR020806">
    <property type="entry name" value="PKS_PP-bd"/>
</dbReference>
<dbReference type="InterPro" id="IPR006162">
    <property type="entry name" value="Ppantetheine_attach_site"/>
</dbReference>
<feature type="region of interest" description="Disordered" evidence="6">
    <location>
        <begin position="7203"/>
        <end position="7223"/>
    </location>
</feature>
<feature type="domain" description="Carrier" evidence="7">
    <location>
        <begin position="3296"/>
        <end position="3370"/>
    </location>
</feature>
<dbReference type="GO" id="GO:0004497">
    <property type="term" value="F:monooxygenase activity"/>
    <property type="evidence" value="ECO:0007669"/>
    <property type="project" value="UniProtKB-KW"/>
</dbReference>
<dbReference type="NCBIfam" id="NF003417">
    <property type="entry name" value="PRK04813.1"/>
    <property type="match status" value="6"/>
</dbReference>
<dbReference type="InterPro" id="IPR024011">
    <property type="entry name" value="Biosynth_lucif-like_mOase_dom"/>
</dbReference>
<evidence type="ECO:0000313" key="8">
    <source>
        <dbReference type="EMBL" id="SFW61345.1"/>
    </source>
</evidence>
<evidence type="ECO:0000256" key="3">
    <source>
        <dbReference type="ARBA" id="ARBA00022450"/>
    </source>
</evidence>
<reference evidence="9 11" key="2">
    <citation type="submission" date="2023-11" db="EMBL/GenBank/DDBJ databases">
        <title>MicrobeMod: A computational toolkit for identifying prokaryotic methylation and restriction-modification with nanopore sequencing.</title>
        <authorList>
            <person name="Crits-Christoph A."/>
            <person name="Kang S.C."/>
            <person name="Lee H."/>
            <person name="Ostrov N."/>
        </authorList>
    </citation>
    <scope>NUCLEOTIDE SEQUENCE [LARGE SCALE GENOMIC DNA]</scope>
    <source>
        <strain evidence="9 11">ATCC 23090</strain>
    </source>
</reference>